<keyword evidence="2" id="KW-1185">Reference proteome</keyword>
<dbReference type="Proteomes" id="UP000479293">
    <property type="component" value="Unassembled WGS sequence"/>
</dbReference>
<dbReference type="RefSeq" id="WP_152756230.1">
    <property type="nucleotide sequence ID" value="NZ_WHLY01000002.1"/>
</dbReference>
<gene>
    <name evidence="1" type="ORF">GBK04_01495</name>
</gene>
<accession>A0A7C9FN67</accession>
<protein>
    <submittedName>
        <fullName evidence="1">Uncharacterized protein</fullName>
    </submittedName>
</protein>
<dbReference type="AlphaFoldDB" id="A0A7C9FN67"/>
<proteinExistence type="predicted"/>
<sequence length="159" mass="17883">MWGSKPIAYLLRLTPAVWCTGMMCAFLLGLFPSISAHPFQGLIYGRVTLQDNQVREGILLWSNRQLFWEDIFDAQREQNNALDFLNSNEIKQLSDQEIKDKIEWGFMHLWEKNVPSKSQKFSCRFGDLGSITVGRRIALCCISGMAVACGCGVPTGTGM</sequence>
<dbReference type="EMBL" id="WHLY01000002">
    <property type="protein sequence ID" value="MPR32049.1"/>
    <property type="molecule type" value="Genomic_DNA"/>
</dbReference>
<comment type="caution">
    <text evidence="1">The sequence shown here is derived from an EMBL/GenBank/DDBJ whole genome shotgun (WGS) entry which is preliminary data.</text>
</comment>
<evidence type="ECO:0000313" key="1">
    <source>
        <dbReference type="EMBL" id="MPR32049.1"/>
    </source>
</evidence>
<name>A0A7C9FN67_9BACT</name>
<organism evidence="1 2">
    <name type="scientific">Salmonirosea aquatica</name>
    <dbReference type="NCBI Taxonomy" id="2654236"/>
    <lineage>
        <taxon>Bacteria</taxon>
        <taxon>Pseudomonadati</taxon>
        <taxon>Bacteroidota</taxon>
        <taxon>Cytophagia</taxon>
        <taxon>Cytophagales</taxon>
        <taxon>Spirosomataceae</taxon>
        <taxon>Salmonirosea</taxon>
    </lineage>
</organism>
<reference evidence="1 2" key="1">
    <citation type="submission" date="2019-10" db="EMBL/GenBank/DDBJ databases">
        <title>Draft Genome Sequence of Cytophagaceae sp. SJW1-29.</title>
        <authorList>
            <person name="Choi A."/>
        </authorList>
    </citation>
    <scope>NUCLEOTIDE SEQUENCE [LARGE SCALE GENOMIC DNA]</scope>
    <source>
        <strain evidence="1 2">SJW1-29</strain>
    </source>
</reference>
<evidence type="ECO:0000313" key="2">
    <source>
        <dbReference type="Proteomes" id="UP000479293"/>
    </source>
</evidence>